<keyword evidence="5" id="KW-1133">Transmembrane helix</keyword>
<evidence type="ECO:0000256" key="1">
    <source>
        <dbReference type="ARBA" id="ARBA00022737"/>
    </source>
</evidence>
<feature type="repeat" description="TPR" evidence="4">
    <location>
        <begin position="282"/>
        <end position="315"/>
    </location>
</feature>
<evidence type="ECO:0000313" key="6">
    <source>
        <dbReference type="EMBL" id="CAF1342162.1"/>
    </source>
</evidence>
<dbReference type="Pfam" id="PF12796">
    <property type="entry name" value="Ank_2"/>
    <property type="match status" value="1"/>
</dbReference>
<gene>
    <name evidence="6" type="ORF">OVA965_LOCUS30394</name>
    <name evidence="7" type="ORF">TMI583_LOCUS31196</name>
</gene>
<dbReference type="Proteomes" id="UP000677228">
    <property type="component" value="Unassembled WGS sequence"/>
</dbReference>
<keyword evidence="5" id="KW-0812">Transmembrane</keyword>
<keyword evidence="1" id="KW-0677">Repeat</keyword>
<dbReference type="PROSITE" id="PS50005">
    <property type="entry name" value="TPR"/>
    <property type="match status" value="1"/>
</dbReference>
<keyword evidence="2 3" id="KW-0040">ANK repeat</keyword>
<dbReference type="Proteomes" id="UP000682733">
    <property type="component" value="Unassembled WGS sequence"/>
</dbReference>
<feature type="transmembrane region" description="Helical" evidence="5">
    <location>
        <begin position="9"/>
        <end position="27"/>
    </location>
</feature>
<evidence type="ECO:0000256" key="5">
    <source>
        <dbReference type="SAM" id="Phobius"/>
    </source>
</evidence>
<protein>
    <submittedName>
        <fullName evidence="6">Uncharacterized protein</fullName>
    </submittedName>
</protein>
<dbReference type="GO" id="GO:0071356">
    <property type="term" value="P:cellular response to tumor necrosis factor"/>
    <property type="evidence" value="ECO:0007669"/>
    <property type="project" value="TreeGrafter"/>
</dbReference>
<evidence type="ECO:0000256" key="4">
    <source>
        <dbReference type="PROSITE-ProRule" id="PRU00339"/>
    </source>
</evidence>
<name>A0A8S2F6N2_9BILA</name>
<dbReference type="SMART" id="SM00248">
    <property type="entry name" value="ANK"/>
    <property type="match status" value="4"/>
</dbReference>
<dbReference type="PANTHER" id="PTHR46680">
    <property type="entry name" value="NF-KAPPA-B INHIBITOR ALPHA"/>
    <property type="match status" value="1"/>
</dbReference>
<dbReference type="AlphaFoldDB" id="A0A8S2F6N2"/>
<evidence type="ECO:0000256" key="2">
    <source>
        <dbReference type="ARBA" id="ARBA00023043"/>
    </source>
</evidence>
<dbReference type="Gene3D" id="1.25.40.10">
    <property type="entry name" value="Tetratricopeptide repeat domain"/>
    <property type="match status" value="1"/>
</dbReference>
<dbReference type="GO" id="GO:0005829">
    <property type="term" value="C:cytosol"/>
    <property type="evidence" value="ECO:0007669"/>
    <property type="project" value="TreeGrafter"/>
</dbReference>
<feature type="repeat" description="ANK" evidence="3">
    <location>
        <begin position="5"/>
        <end position="38"/>
    </location>
</feature>
<dbReference type="InterPro" id="IPR011990">
    <property type="entry name" value="TPR-like_helical_dom_sf"/>
</dbReference>
<dbReference type="GO" id="GO:0051059">
    <property type="term" value="F:NF-kappaB binding"/>
    <property type="evidence" value="ECO:0007669"/>
    <property type="project" value="TreeGrafter"/>
</dbReference>
<sequence>MRNDRNQTLLHVAVINSIAYVWIRLLLMRGADPCAQDKDGYTPAHYAVERDDVEMLKALTVRFHIKSKALPHNQINKIRRNCYRSLVIRENFGGMIAFMLACFKEATKCIVYIHQFKMDHVNTQDIFGDTSLMYAVARNNKQLTEYLISECKADVNGGSVTRPSALDIAILNNNLEIEQILQHNNCYSHSQIKRTKYPDDLCLYIERLSLEKRDTEKNFQPITKILEPSDIDNNWKQLLEPSRTTSENMVQEDHGNVINSCQKDLVEYSENCEVAGSHENKAKILNNIGLMHHRNGEYGKALEYYLQALGQALKTLPLINSDLANYHGNIGLIYAIQANNISAEKHFKKALEIRRMNLEANQGEIGRLEKLIEKIKDKQQ</sequence>
<dbReference type="Pfam" id="PF13424">
    <property type="entry name" value="TPR_12"/>
    <property type="match status" value="1"/>
</dbReference>
<dbReference type="PANTHER" id="PTHR46680:SF3">
    <property type="entry name" value="NF-KAPPA-B INHIBITOR CACTUS"/>
    <property type="match status" value="1"/>
</dbReference>
<keyword evidence="4" id="KW-0802">TPR repeat</keyword>
<organism evidence="6 8">
    <name type="scientific">Didymodactylos carnosus</name>
    <dbReference type="NCBI Taxonomy" id="1234261"/>
    <lineage>
        <taxon>Eukaryota</taxon>
        <taxon>Metazoa</taxon>
        <taxon>Spiralia</taxon>
        <taxon>Gnathifera</taxon>
        <taxon>Rotifera</taxon>
        <taxon>Eurotatoria</taxon>
        <taxon>Bdelloidea</taxon>
        <taxon>Philodinida</taxon>
        <taxon>Philodinidae</taxon>
        <taxon>Didymodactylos</taxon>
    </lineage>
</organism>
<dbReference type="PROSITE" id="PS50088">
    <property type="entry name" value="ANK_REPEAT"/>
    <property type="match status" value="1"/>
</dbReference>
<dbReference type="EMBL" id="CAJNOK010022063">
    <property type="protein sequence ID" value="CAF1342162.1"/>
    <property type="molecule type" value="Genomic_DNA"/>
</dbReference>
<dbReference type="EMBL" id="CAJOBA010043692">
    <property type="protein sequence ID" value="CAF4153319.1"/>
    <property type="molecule type" value="Genomic_DNA"/>
</dbReference>
<proteinExistence type="predicted"/>
<accession>A0A8S2F6N2</accession>
<dbReference type="InterPro" id="IPR002110">
    <property type="entry name" value="Ankyrin_rpt"/>
</dbReference>
<evidence type="ECO:0000313" key="8">
    <source>
        <dbReference type="Proteomes" id="UP000677228"/>
    </source>
</evidence>
<dbReference type="Pfam" id="PF13637">
    <property type="entry name" value="Ank_4"/>
    <property type="match status" value="1"/>
</dbReference>
<evidence type="ECO:0000313" key="7">
    <source>
        <dbReference type="EMBL" id="CAF4153319.1"/>
    </source>
</evidence>
<dbReference type="SUPFAM" id="SSF48452">
    <property type="entry name" value="TPR-like"/>
    <property type="match status" value="1"/>
</dbReference>
<comment type="caution">
    <text evidence="6">The sequence shown here is derived from an EMBL/GenBank/DDBJ whole genome shotgun (WGS) entry which is preliminary data.</text>
</comment>
<dbReference type="InterPro" id="IPR051070">
    <property type="entry name" value="NF-kappa-B_inhibitor"/>
</dbReference>
<dbReference type="SMART" id="SM00028">
    <property type="entry name" value="TPR"/>
    <property type="match status" value="2"/>
</dbReference>
<dbReference type="Gene3D" id="1.25.40.20">
    <property type="entry name" value="Ankyrin repeat-containing domain"/>
    <property type="match status" value="1"/>
</dbReference>
<dbReference type="SUPFAM" id="SSF48403">
    <property type="entry name" value="Ankyrin repeat"/>
    <property type="match status" value="1"/>
</dbReference>
<reference evidence="6" key="1">
    <citation type="submission" date="2021-02" db="EMBL/GenBank/DDBJ databases">
        <authorList>
            <person name="Nowell W R."/>
        </authorList>
    </citation>
    <scope>NUCLEOTIDE SEQUENCE</scope>
</reference>
<evidence type="ECO:0000256" key="3">
    <source>
        <dbReference type="PROSITE-ProRule" id="PRU00023"/>
    </source>
</evidence>
<dbReference type="InterPro" id="IPR036770">
    <property type="entry name" value="Ankyrin_rpt-contain_sf"/>
</dbReference>
<dbReference type="InterPro" id="IPR019734">
    <property type="entry name" value="TPR_rpt"/>
</dbReference>
<keyword evidence="5" id="KW-0472">Membrane</keyword>